<protein>
    <submittedName>
        <fullName evidence="3">Uncharacterized protein</fullName>
    </submittedName>
</protein>
<keyword evidence="2" id="KW-0472">Membrane</keyword>
<keyword evidence="2" id="KW-1133">Transmembrane helix</keyword>
<feature type="compositionally biased region" description="Basic and acidic residues" evidence="1">
    <location>
        <begin position="540"/>
        <end position="553"/>
    </location>
</feature>
<keyword evidence="4" id="KW-1185">Reference proteome</keyword>
<feature type="region of interest" description="Disordered" evidence="1">
    <location>
        <begin position="532"/>
        <end position="559"/>
    </location>
</feature>
<evidence type="ECO:0000256" key="1">
    <source>
        <dbReference type="SAM" id="MobiDB-lite"/>
    </source>
</evidence>
<feature type="transmembrane region" description="Helical" evidence="2">
    <location>
        <begin position="6"/>
        <end position="33"/>
    </location>
</feature>
<keyword evidence="2" id="KW-0812">Transmembrane</keyword>
<reference evidence="3" key="1">
    <citation type="submission" date="2023-03" db="EMBL/GenBank/DDBJ databases">
        <title>Massive genome expansion in bonnet fungi (Mycena s.s.) driven by repeated elements and novel gene families across ecological guilds.</title>
        <authorList>
            <consortium name="Lawrence Berkeley National Laboratory"/>
            <person name="Harder C.B."/>
            <person name="Miyauchi S."/>
            <person name="Viragh M."/>
            <person name="Kuo A."/>
            <person name="Thoen E."/>
            <person name="Andreopoulos B."/>
            <person name="Lu D."/>
            <person name="Skrede I."/>
            <person name="Drula E."/>
            <person name="Henrissat B."/>
            <person name="Morin E."/>
            <person name="Kohler A."/>
            <person name="Barry K."/>
            <person name="LaButti K."/>
            <person name="Morin E."/>
            <person name="Salamov A."/>
            <person name="Lipzen A."/>
            <person name="Mereny Z."/>
            <person name="Hegedus B."/>
            <person name="Baldrian P."/>
            <person name="Stursova M."/>
            <person name="Weitz H."/>
            <person name="Taylor A."/>
            <person name="Grigoriev I.V."/>
            <person name="Nagy L.G."/>
            <person name="Martin F."/>
            <person name="Kauserud H."/>
        </authorList>
    </citation>
    <scope>NUCLEOTIDE SEQUENCE</scope>
    <source>
        <strain evidence="3">CBHHK002</strain>
    </source>
</reference>
<proteinExistence type="predicted"/>
<evidence type="ECO:0000256" key="2">
    <source>
        <dbReference type="SAM" id="Phobius"/>
    </source>
</evidence>
<sequence length="605" mass="69347">MSVAVLLFLLRLIGLWLIQLDWVGIGLGFWFWFSDAMVERMMRWIRWREWKETGGKLFWFSHTTLSSMLVVPPHLLLSRQHSTLIDWIAAHIYFVWSPNLTTHIGLVVDTIIELGNVGNEQERKVLLTKILQLYPEIAAHESGTLENLERLCAEFHGIRQNEEGRLRWFGIRFCSLAKQLQRPPALVTNRDACARYLRTMDSGFAHCVCRAVEEREIARVLLQQLGIDSQTGDRSTWRREDTIALQDLVQITEAIARTNVSYLQSDATNRAQGKIPARDQLSMNGIQIEERPKDLAGLCRAVQNDTVAAFTQILNEGAAALTKDRACVTETALEKSSRTPGKEFNGKEKTKAAFADISAPTACRVDDVDILRKGIFHELGMVQDELRSIQRQLKETRESTPRTQEIHLRMDMLRRQMQENRDLRLEDLRDGQQNVGALLKEMRSKIELVQGELCTIQTRLRVCETAPNQQLWDLEPAASFLQNWLRQETQVVKKNSDGDGSTRKKRPFMPLLTKNQRKVLEWAKMALQQPHRFPNRKDKRISPEAEECKEKHSPGPSDGCWKLHGVSDALCRRKDGKMGMVMPDDRNLLFMLLDLEAQGSPEVHG</sequence>
<accession>A0AAD6ZED2</accession>
<comment type="caution">
    <text evidence="3">The sequence shown here is derived from an EMBL/GenBank/DDBJ whole genome shotgun (WGS) entry which is preliminary data.</text>
</comment>
<dbReference type="AlphaFoldDB" id="A0AAD6ZED2"/>
<dbReference type="EMBL" id="JARIHO010000056">
    <property type="protein sequence ID" value="KAJ7318778.1"/>
    <property type="molecule type" value="Genomic_DNA"/>
</dbReference>
<organism evidence="3 4">
    <name type="scientific">Mycena albidolilacea</name>
    <dbReference type="NCBI Taxonomy" id="1033008"/>
    <lineage>
        <taxon>Eukaryota</taxon>
        <taxon>Fungi</taxon>
        <taxon>Dikarya</taxon>
        <taxon>Basidiomycota</taxon>
        <taxon>Agaricomycotina</taxon>
        <taxon>Agaricomycetes</taxon>
        <taxon>Agaricomycetidae</taxon>
        <taxon>Agaricales</taxon>
        <taxon>Marasmiineae</taxon>
        <taxon>Mycenaceae</taxon>
        <taxon>Mycena</taxon>
    </lineage>
</organism>
<dbReference type="Proteomes" id="UP001218218">
    <property type="component" value="Unassembled WGS sequence"/>
</dbReference>
<evidence type="ECO:0000313" key="3">
    <source>
        <dbReference type="EMBL" id="KAJ7318778.1"/>
    </source>
</evidence>
<gene>
    <name evidence="3" type="ORF">DFH08DRAFT_819666</name>
</gene>
<name>A0AAD6ZED2_9AGAR</name>
<evidence type="ECO:0000313" key="4">
    <source>
        <dbReference type="Proteomes" id="UP001218218"/>
    </source>
</evidence>